<comment type="caution">
    <text evidence="6">The sequence shown here is derived from an EMBL/GenBank/DDBJ whole genome shotgun (WGS) entry which is preliminary data.</text>
</comment>
<evidence type="ECO:0000256" key="3">
    <source>
        <dbReference type="ARBA" id="ARBA00022553"/>
    </source>
</evidence>
<reference evidence="6" key="1">
    <citation type="submission" date="2013-05" db="EMBL/GenBank/DDBJ databases">
        <title>Genome assembly of Cystobacter fuscus DSM 2262.</title>
        <authorList>
            <person name="Sharma G."/>
            <person name="Khatri I."/>
            <person name="Kaur C."/>
            <person name="Mayilraj S."/>
            <person name="Subramanian S."/>
        </authorList>
    </citation>
    <scope>NUCLEOTIDE SEQUENCE [LARGE SCALE GENOMIC DNA]</scope>
    <source>
        <strain evidence="6">DSM 2262</strain>
    </source>
</reference>
<dbReference type="Gene3D" id="1.10.287.130">
    <property type="match status" value="1"/>
</dbReference>
<evidence type="ECO:0000313" key="7">
    <source>
        <dbReference type="Proteomes" id="UP000011682"/>
    </source>
</evidence>
<organism evidence="6 7">
    <name type="scientific">Cystobacter fuscus (strain ATCC 25194 / DSM 2262 / NBRC 100088 / M29)</name>
    <dbReference type="NCBI Taxonomy" id="1242864"/>
    <lineage>
        <taxon>Bacteria</taxon>
        <taxon>Pseudomonadati</taxon>
        <taxon>Myxococcota</taxon>
        <taxon>Myxococcia</taxon>
        <taxon>Myxococcales</taxon>
        <taxon>Cystobacterineae</taxon>
        <taxon>Archangiaceae</taxon>
        <taxon>Cystobacter</taxon>
    </lineage>
</organism>
<keyword evidence="7" id="KW-1185">Reference proteome</keyword>
<dbReference type="InterPro" id="IPR036097">
    <property type="entry name" value="HisK_dim/P_sf"/>
</dbReference>
<dbReference type="SMART" id="SM00091">
    <property type="entry name" value="PAS"/>
    <property type="match status" value="1"/>
</dbReference>
<dbReference type="InterPro" id="IPR003594">
    <property type="entry name" value="HATPase_dom"/>
</dbReference>
<dbReference type="InterPro" id="IPR036890">
    <property type="entry name" value="HATPase_C_sf"/>
</dbReference>
<keyword evidence="6" id="KW-0808">Transferase</keyword>
<comment type="catalytic activity">
    <reaction evidence="1">
        <text>ATP + protein L-histidine = ADP + protein N-phospho-L-histidine.</text>
        <dbReference type="EC" id="2.7.13.3"/>
    </reaction>
</comment>
<dbReference type="NCBIfam" id="TIGR00229">
    <property type="entry name" value="sensory_box"/>
    <property type="match status" value="1"/>
</dbReference>
<dbReference type="InterPro" id="IPR000014">
    <property type="entry name" value="PAS"/>
</dbReference>
<dbReference type="SMART" id="SM00388">
    <property type="entry name" value="HisKA"/>
    <property type="match status" value="1"/>
</dbReference>
<accession>S9P4W3</accession>
<feature type="domain" description="Histidine kinase" evidence="4">
    <location>
        <begin position="294"/>
        <end position="513"/>
    </location>
</feature>
<proteinExistence type="predicted"/>
<keyword evidence="3" id="KW-0597">Phosphoprotein</keyword>
<dbReference type="Proteomes" id="UP000011682">
    <property type="component" value="Unassembled WGS sequence"/>
</dbReference>
<dbReference type="SUPFAM" id="SSF55874">
    <property type="entry name" value="ATPase domain of HSP90 chaperone/DNA topoisomerase II/histidine kinase"/>
    <property type="match status" value="1"/>
</dbReference>
<dbReference type="SMART" id="SM00065">
    <property type="entry name" value="GAF"/>
    <property type="match status" value="1"/>
</dbReference>
<dbReference type="SMART" id="SM00387">
    <property type="entry name" value="HATPase_c"/>
    <property type="match status" value="1"/>
</dbReference>
<dbReference type="InterPro" id="IPR005467">
    <property type="entry name" value="His_kinase_dom"/>
</dbReference>
<dbReference type="Gene3D" id="3.30.450.20">
    <property type="entry name" value="PAS domain"/>
    <property type="match status" value="1"/>
</dbReference>
<dbReference type="InterPro" id="IPR003018">
    <property type="entry name" value="GAF"/>
</dbReference>
<dbReference type="Pfam" id="PF02518">
    <property type="entry name" value="HATPase_c"/>
    <property type="match status" value="1"/>
</dbReference>
<dbReference type="InterPro" id="IPR035965">
    <property type="entry name" value="PAS-like_dom_sf"/>
</dbReference>
<dbReference type="SUPFAM" id="SSF55785">
    <property type="entry name" value="PYP-like sensor domain (PAS domain)"/>
    <property type="match status" value="1"/>
</dbReference>
<feature type="domain" description="PAS" evidence="5">
    <location>
        <begin position="157"/>
        <end position="227"/>
    </location>
</feature>
<protein>
    <recommendedName>
        <fullName evidence="2">histidine kinase</fullName>
        <ecNumber evidence="2">2.7.13.3</ecNumber>
    </recommendedName>
</protein>
<dbReference type="InterPro" id="IPR029016">
    <property type="entry name" value="GAF-like_dom_sf"/>
</dbReference>
<evidence type="ECO:0000259" key="5">
    <source>
        <dbReference type="PROSITE" id="PS50112"/>
    </source>
</evidence>
<evidence type="ECO:0000313" key="6">
    <source>
        <dbReference type="EMBL" id="EPX57262.1"/>
    </source>
</evidence>
<dbReference type="PROSITE" id="PS50109">
    <property type="entry name" value="HIS_KIN"/>
    <property type="match status" value="1"/>
</dbReference>
<name>S9P4W3_CYSF2</name>
<dbReference type="SUPFAM" id="SSF47384">
    <property type="entry name" value="Homodimeric domain of signal transducing histidine kinase"/>
    <property type="match status" value="1"/>
</dbReference>
<dbReference type="Pfam" id="PF00512">
    <property type="entry name" value="HisKA"/>
    <property type="match status" value="1"/>
</dbReference>
<dbReference type="PANTHER" id="PTHR43065:SF50">
    <property type="entry name" value="HISTIDINE KINASE"/>
    <property type="match status" value="1"/>
</dbReference>
<dbReference type="InterPro" id="IPR003661">
    <property type="entry name" value="HisK_dim/P_dom"/>
</dbReference>
<evidence type="ECO:0000256" key="1">
    <source>
        <dbReference type="ARBA" id="ARBA00000085"/>
    </source>
</evidence>
<evidence type="ECO:0000259" key="4">
    <source>
        <dbReference type="PROSITE" id="PS50109"/>
    </source>
</evidence>
<dbReference type="EMBL" id="ANAH02000064">
    <property type="protein sequence ID" value="EPX57262.1"/>
    <property type="molecule type" value="Genomic_DNA"/>
</dbReference>
<dbReference type="CDD" id="cd00082">
    <property type="entry name" value="HisKA"/>
    <property type="match status" value="1"/>
</dbReference>
<dbReference type="Gene3D" id="3.30.565.10">
    <property type="entry name" value="Histidine kinase-like ATPase, C-terminal domain"/>
    <property type="match status" value="1"/>
</dbReference>
<dbReference type="Pfam" id="PF08448">
    <property type="entry name" value="PAS_4"/>
    <property type="match status" value="1"/>
</dbReference>
<evidence type="ECO:0000256" key="2">
    <source>
        <dbReference type="ARBA" id="ARBA00012438"/>
    </source>
</evidence>
<dbReference type="Gene3D" id="3.30.450.40">
    <property type="match status" value="1"/>
</dbReference>
<dbReference type="GO" id="GO:0000155">
    <property type="term" value="F:phosphorelay sensor kinase activity"/>
    <property type="evidence" value="ECO:0007669"/>
    <property type="project" value="InterPro"/>
</dbReference>
<dbReference type="CDD" id="cd00130">
    <property type="entry name" value="PAS"/>
    <property type="match status" value="1"/>
</dbReference>
<dbReference type="AlphaFoldDB" id="S9P4W3"/>
<dbReference type="InterPro" id="IPR004358">
    <property type="entry name" value="Sig_transdc_His_kin-like_C"/>
</dbReference>
<dbReference type="eggNOG" id="COG4191">
    <property type="taxonomic scope" value="Bacteria"/>
</dbReference>
<gene>
    <name evidence="6" type="ORF">D187_007016</name>
</gene>
<dbReference type="EC" id="2.7.13.3" evidence="2"/>
<dbReference type="InterPro" id="IPR013656">
    <property type="entry name" value="PAS_4"/>
</dbReference>
<dbReference type="SUPFAM" id="SSF55781">
    <property type="entry name" value="GAF domain-like"/>
    <property type="match status" value="1"/>
</dbReference>
<dbReference type="PRINTS" id="PR00344">
    <property type="entry name" value="BCTRLSENSOR"/>
</dbReference>
<keyword evidence="6" id="KW-0418">Kinase</keyword>
<sequence>MLLSRRRSGTDPTLLHGLVRHVAEVFGVTSAVLVRRSPGEELLHPLALWSRGQSHEEPAVTPQGSVLDEVLRQDVFHCPEDAHARFPEDGWLRRLGPQGVLGMSVRNSREEVLGALVLMHDAPLKVASTDLAWLRAFTLLASTSLEYLQTRAELDEARDFLHKTLNAIQKPVFVKDRQHRFVLANEAFRRFMGVSEESLLGRSDHDFVPPHEADVFRQQDERVFTTGQSNENEETYTDGARGTRTLVTQKARFTSARGQPFLVGVIRDVSEHKRMEAHLRMADRMVTVGTLAASVAHEINNPLSYVNASLNFLREQLAQEDASRLSLDELREAVADALEGTGRVRTIVQDLRTFARADDERAEPMDIHQVIGSALRMVRHQLQEHAHWELELESVPQVLGNPARLGQVLVNLLVNALQAFVQSAPKRNRIRIASRVSDTGQVVVEVEDNGRGMAPEVLARLFTPFFTTKPAGEGTGLGLNISQSIIQAMGGRIEVSSTPGQGSTFRLLLPRLQEPDLTSGSST</sequence>
<dbReference type="PANTHER" id="PTHR43065">
    <property type="entry name" value="SENSOR HISTIDINE KINASE"/>
    <property type="match status" value="1"/>
</dbReference>
<dbReference type="PROSITE" id="PS50112">
    <property type="entry name" value="PAS"/>
    <property type="match status" value="1"/>
</dbReference>